<comment type="caution">
    <text evidence="2">The sequence shown here is derived from an EMBL/GenBank/DDBJ whole genome shotgun (WGS) entry which is preliminary data.</text>
</comment>
<evidence type="ECO:0000313" key="3">
    <source>
        <dbReference type="Proteomes" id="UP000706172"/>
    </source>
</evidence>
<dbReference type="InterPro" id="IPR039697">
    <property type="entry name" value="Alcohol_dehydrogenase_Fe"/>
</dbReference>
<organism evidence="2 3">
    <name type="scientific">Desulfotignum balticum</name>
    <dbReference type="NCBI Taxonomy" id="115781"/>
    <lineage>
        <taxon>Bacteria</taxon>
        <taxon>Pseudomonadati</taxon>
        <taxon>Thermodesulfobacteriota</taxon>
        <taxon>Desulfobacteria</taxon>
        <taxon>Desulfobacterales</taxon>
        <taxon>Desulfobacteraceae</taxon>
        <taxon>Desulfotignum</taxon>
    </lineage>
</organism>
<dbReference type="AlphaFoldDB" id="A0A931GD78"/>
<protein>
    <submittedName>
        <fullName evidence="2">Iron-containing alcohol dehydrogenase</fullName>
    </submittedName>
</protein>
<dbReference type="GO" id="GO:0004022">
    <property type="term" value="F:alcohol dehydrogenase (NAD+) activity"/>
    <property type="evidence" value="ECO:0007669"/>
    <property type="project" value="TreeGrafter"/>
</dbReference>
<dbReference type="Proteomes" id="UP000706172">
    <property type="component" value="Unassembled WGS sequence"/>
</dbReference>
<evidence type="ECO:0000313" key="2">
    <source>
        <dbReference type="EMBL" id="MBG0778907.1"/>
    </source>
</evidence>
<feature type="domain" description="Fe-containing alcohol dehydrogenase-like C-terminal" evidence="1">
    <location>
        <begin position="105"/>
        <end position="214"/>
    </location>
</feature>
<dbReference type="PANTHER" id="PTHR11496">
    <property type="entry name" value="ALCOHOL DEHYDROGENASE"/>
    <property type="match status" value="1"/>
</dbReference>
<reference evidence="2" key="1">
    <citation type="submission" date="2020-07" db="EMBL/GenBank/DDBJ databases">
        <title>Severe corrosion of carbon steel in oil field produced water can be linked to methanogenic archaea containing a special type of NiFe hydrogenase.</title>
        <authorList>
            <person name="Lahme S."/>
            <person name="Mand J."/>
            <person name="Longwell J."/>
            <person name="Smith R."/>
            <person name="Enning D."/>
        </authorList>
    </citation>
    <scope>NUCLEOTIDE SEQUENCE</scope>
    <source>
        <strain evidence="2">MIC098Bin6</strain>
    </source>
</reference>
<dbReference type="EMBL" id="JACCQK010000141">
    <property type="protein sequence ID" value="MBG0778907.1"/>
    <property type="molecule type" value="Genomic_DNA"/>
</dbReference>
<evidence type="ECO:0000259" key="1">
    <source>
        <dbReference type="Pfam" id="PF25137"/>
    </source>
</evidence>
<name>A0A931GD78_9BACT</name>
<dbReference type="SUPFAM" id="SSF56796">
    <property type="entry name" value="Dehydroquinate synthase-like"/>
    <property type="match status" value="2"/>
</dbReference>
<dbReference type="Pfam" id="PF25137">
    <property type="entry name" value="ADH_Fe_C"/>
    <property type="match status" value="1"/>
</dbReference>
<dbReference type="InterPro" id="IPR056798">
    <property type="entry name" value="ADH_Fe_C"/>
</dbReference>
<dbReference type="PANTHER" id="PTHR11496:SF102">
    <property type="entry name" value="ALCOHOL DEHYDROGENASE 4"/>
    <property type="match status" value="1"/>
</dbReference>
<dbReference type="Gene3D" id="1.20.1090.10">
    <property type="entry name" value="Dehydroquinate synthase-like - alpha domain"/>
    <property type="match status" value="1"/>
</dbReference>
<gene>
    <name evidence="2" type="ORF">H0S81_03145</name>
</gene>
<dbReference type="GO" id="GO:0046872">
    <property type="term" value="F:metal ion binding"/>
    <property type="evidence" value="ECO:0007669"/>
    <property type="project" value="InterPro"/>
</dbReference>
<sequence length="217" mass="24689">MTTRFRPKITLAETKVDWHHPTHIRFGPGRIKELPEVCWQWGISAPLIVTDQGVAKLPFVKSIIRLNKEESIFTTVFSDIFSEPDFDTVKKGAEVLRQGRHDGIIAIGGMFKVHHGRVMGTLLPYVLMLNQTRIKDKMARAARYLDLPGQDFTAFVNWVTDLKIEMGMSANLKELGIRKRHIPDIAQKALEDANIHTNPVEMDRKKMKDLLAHALKG</sequence>
<proteinExistence type="predicted"/>
<dbReference type="Gene3D" id="3.40.50.1970">
    <property type="match status" value="1"/>
</dbReference>
<accession>A0A931GD78</accession>